<proteinExistence type="predicted"/>
<dbReference type="InterPro" id="IPR034609">
    <property type="entry name" value="Syce2"/>
</dbReference>
<keyword evidence="2" id="KW-1185">Reference proteome</keyword>
<name>A0A8B7Y4G7_ACAPL</name>
<dbReference type="GO" id="GO:0000801">
    <property type="term" value="C:central element"/>
    <property type="evidence" value="ECO:0007669"/>
    <property type="project" value="InterPro"/>
</dbReference>
<gene>
    <name evidence="3" type="primary">LOC110977418</name>
</gene>
<evidence type="ECO:0000313" key="3">
    <source>
        <dbReference type="RefSeq" id="XP_022087220.1"/>
    </source>
</evidence>
<sequence length="184" mass="20502">METMESYSSAAAADMTSLDLPQQGTQPVVENQGDFDPDRADFLEPSIPTESACGEVSFNFTVPSQGFQPSTKQIRSTSSSLTREILNQRTQQLIDDINAKRKRDTSLLADFKKAIEVQASNSYDNLEQAMFQMYEGNGKVIQEKLQELFATLDRISKLEMELEQFKTSLGALYSEIQGPAARPT</sequence>
<dbReference type="GeneID" id="110977418"/>
<protein>
    <submittedName>
        <fullName evidence="3">Uncharacterized protein LOC110977418</fullName>
    </submittedName>
</protein>
<dbReference type="KEGG" id="aplc:110977418"/>
<dbReference type="PANTHER" id="PTHR28398">
    <property type="entry name" value="SYNAPTONEMAL COMPLEX CENTRAL ELEMENT PROTEIN 2"/>
    <property type="match status" value="1"/>
</dbReference>
<reference evidence="3" key="1">
    <citation type="submission" date="2025-08" db="UniProtKB">
        <authorList>
            <consortium name="RefSeq"/>
        </authorList>
    </citation>
    <scope>IDENTIFICATION</scope>
</reference>
<dbReference type="Proteomes" id="UP000694845">
    <property type="component" value="Unplaced"/>
</dbReference>
<dbReference type="AlphaFoldDB" id="A0A8B7Y4G7"/>
<dbReference type="RefSeq" id="XP_022087220.1">
    <property type="nucleotide sequence ID" value="XM_022231528.1"/>
</dbReference>
<organism evidence="2 3">
    <name type="scientific">Acanthaster planci</name>
    <name type="common">Crown-of-thorns starfish</name>
    <dbReference type="NCBI Taxonomy" id="133434"/>
    <lineage>
        <taxon>Eukaryota</taxon>
        <taxon>Metazoa</taxon>
        <taxon>Echinodermata</taxon>
        <taxon>Eleutherozoa</taxon>
        <taxon>Asterozoa</taxon>
        <taxon>Asteroidea</taxon>
        <taxon>Valvatacea</taxon>
        <taxon>Valvatida</taxon>
        <taxon>Acanthasteridae</taxon>
        <taxon>Acanthaster</taxon>
    </lineage>
</organism>
<feature type="compositionally biased region" description="Polar residues" evidence="1">
    <location>
        <begin position="19"/>
        <end position="29"/>
    </location>
</feature>
<dbReference type="OrthoDB" id="6142414at2759"/>
<evidence type="ECO:0000313" key="2">
    <source>
        <dbReference type="Proteomes" id="UP000694845"/>
    </source>
</evidence>
<dbReference type="PANTHER" id="PTHR28398:SF1">
    <property type="entry name" value="SYNAPTONEMAL COMPLEX CENTRAL ELEMENT PROTEIN 2"/>
    <property type="match status" value="1"/>
</dbReference>
<feature type="region of interest" description="Disordered" evidence="1">
    <location>
        <begin position="1"/>
        <end position="45"/>
    </location>
</feature>
<dbReference type="OMA" id="CGEVSFN"/>
<evidence type="ECO:0000256" key="1">
    <source>
        <dbReference type="SAM" id="MobiDB-lite"/>
    </source>
</evidence>
<accession>A0A8B7Y4G7</accession>
<dbReference type="GO" id="GO:0007130">
    <property type="term" value="P:synaptonemal complex assembly"/>
    <property type="evidence" value="ECO:0007669"/>
    <property type="project" value="InterPro"/>
</dbReference>